<accession>A0A2M4DR12</accession>
<dbReference type="AlphaFoldDB" id="A0A2M4DR12"/>
<dbReference type="EMBL" id="GGFL01015809">
    <property type="protein sequence ID" value="MBW79987.1"/>
    <property type="molecule type" value="Transcribed_RNA"/>
</dbReference>
<evidence type="ECO:0000313" key="1">
    <source>
        <dbReference type="EMBL" id="MBW79987.1"/>
    </source>
</evidence>
<name>A0A2M4DR12_ANODA</name>
<proteinExistence type="predicted"/>
<protein>
    <submittedName>
        <fullName evidence="1">Putative secreted protein</fullName>
    </submittedName>
</protein>
<sequence>MVRMVVVVVVLLLLLLLVMMDIETVVVVVVDTVGHATIATGQRCAFPSPVTVAVLLLLLPSSDPAEIG</sequence>
<organism evidence="1">
    <name type="scientific">Anopheles darlingi</name>
    <name type="common">Mosquito</name>
    <dbReference type="NCBI Taxonomy" id="43151"/>
    <lineage>
        <taxon>Eukaryota</taxon>
        <taxon>Metazoa</taxon>
        <taxon>Ecdysozoa</taxon>
        <taxon>Arthropoda</taxon>
        <taxon>Hexapoda</taxon>
        <taxon>Insecta</taxon>
        <taxon>Pterygota</taxon>
        <taxon>Neoptera</taxon>
        <taxon>Endopterygota</taxon>
        <taxon>Diptera</taxon>
        <taxon>Nematocera</taxon>
        <taxon>Culicoidea</taxon>
        <taxon>Culicidae</taxon>
        <taxon>Anophelinae</taxon>
        <taxon>Anopheles</taxon>
    </lineage>
</organism>
<reference evidence="1" key="1">
    <citation type="submission" date="2018-01" db="EMBL/GenBank/DDBJ databases">
        <title>An insight into the sialome of Amazonian anophelines.</title>
        <authorList>
            <person name="Ribeiro J.M."/>
            <person name="Scarpassa V."/>
            <person name="Calvo E."/>
        </authorList>
    </citation>
    <scope>NUCLEOTIDE SEQUENCE</scope>
</reference>